<dbReference type="OrthoDB" id="10464322at2759"/>
<keyword evidence="6" id="KW-1185">Reference proteome</keyword>
<dbReference type="GO" id="GO:0006606">
    <property type="term" value="P:protein import into nucleus"/>
    <property type="evidence" value="ECO:0007669"/>
    <property type="project" value="TreeGrafter"/>
</dbReference>
<dbReference type="GO" id="GO:0016973">
    <property type="term" value="P:poly(A)+ mRNA export from nucleus"/>
    <property type="evidence" value="ECO:0007669"/>
    <property type="project" value="TreeGrafter"/>
</dbReference>
<evidence type="ECO:0000256" key="3">
    <source>
        <dbReference type="ARBA" id="ARBA00023242"/>
    </source>
</evidence>
<feature type="region of interest" description="Disordered" evidence="4">
    <location>
        <begin position="1"/>
        <end position="53"/>
    </location>
</feature>
<accession>A0A7J7M3Z1</accession>
<dbReference type="InterPro" id="IPR037624">
    <property type="entry name" value="Nup133-like"/>
</dbReference>
<organism evidence="5 6">
    <name type="scientific">Kingdonia uniflora</name>
    <dbReference type="NCBI Taxonomy" id="39325"/>
    <lineage>
        <taxon>Eukaryota</taxon>
        <taxon>Viridiplantae</taxon>
        <taxon>Streptophyta</taxon>
        <taxon>Embryophyta</taxon>
        <taxon>Tracheophyta</taxon>
        <taxon>Spermatophyta</taxon>
        <taxon>Magnoliopsida</taxon>
        <taxon>Ranunculales</taxon>
        <taxon>Circaeasteraceae</taxon>
        <taxon>Kingdonia</taxon>
    </lineage>
</organism>
<dbReference type="Proteomes" id="UP000541444">
    <property type="component" value="Unassembled WGS sequence"/>
</dbReference>
<evidence type="ECO:0000256" key="4">
    <source>
        <dbReference type="SAM" id="MobiDB-lite"/>
    </source>
</evidence>
<keyword evidence="3" id="KW-0539">Nucleus</keyword>
<dbReference type="GO" id="GO:0031080">
    <property type="term" value="C:nuclear pore outer ring"/>
    <property type="evidence" value="ECO:0007669"/>
    <property type="project" value="TreeGrafter"/>
</dbReference>
<evidence type="ECO:0000256" key="2">
    <source>
        <dbReference type="ARBA" id="ARBA00022448"/>
    </source>
</evidence>
<reference evidence="5 6" key="1">
    <citation type="journal article" date="2020" name="IScience">
        <title>Genome Sequencing of the Endangered Kingdonia uniflora (Circaeasteraceae, Ranunculales) Reveals Potential Mechanisms of Evolutionary Specialization.</title>
        <authorList>
            <person name="Sun Y."/>
            <person name="Deng T."/>
            <person name="Zhang A."/>
            <person name="Moore M.J."/>
            <person name="Landis J.B."/>
            <person name="Lin N."/>
            <person name="Zhang H."/>
            <person name="Zhang X."/>
            <person name="Huang J."/>
            <person name="Zhang X."/>
            <person name="Sun H."/>
            <person name="Wang H."/>
        </authorList>
    </citation>
    <scope>NUCLEOTIDE SEQUENCE [LARGE SCALE GENOMIC DNA]</scope>
    <source>
        <strain evidence="5">TB1705</strain>
        <tissue evidence="5">Leaf</tissue>
    </source>
</reference>
<dbReference type="PANTHER" id="PTHR13405:SF11">
    <property type="entry name" value="NUCLEAR PORE COMPLEX PROTEIN NUP133"/>
    <property type="match status" value="1"/>
</dbReference>
<dbReference type="GO" id="GO:0000972">
    <property type="term" value="P:transcription-dependent tethering of RNA polymerase II gene DNA at nuclear periphery"/>
    <property type="evidence" value="ECO:0007669"/>
    <property type="project" value="TreeGrafter"/>
</dbReference>
<evidence type="ECO:0000313" key="6">
    <source>
        <dbReference type="Proteomes" id="UP000541444"/>
    </source>
</evidence>
<sequence>MFSPATKKLNFTSQKDRNLGQILPPDSPATPLLENRRSSSYGTSIADRPSTGTPAPWVSRLSVLARIPSAKKVGKGTDADPVQPVYVGEFPEEVRDAQASFLHKSISGDTGISGGVDKGTSLAWMFVETSFLFGVTSHLQLQKNVSFSIFLLPLKMQAQHLILVTSG</sequence>
<proteinExistence type="predicted"/>
<keyword evidence="2" id="KW-0813">Transport</keyword>
<dbReference type="AlphaFoldDB" id="A0A7J7M3Z1"/>
<comment type="subcellular location">
    <subcellularLocation>
        <location evidence="1">Nucleus</location>
    </subcellularLocation>
</comment>
<evidence type="ECO:0000256" key="1">
    <source>
        <dbReference type="ARBA" id="ARBA00004123"/>
    </source>
</evidence>
<dbReference type="EMBL" id="JACGCM010001789">
    <property type="protein sequence ID" value="KAF6149593.1"/>
    <property type="molecule type" value="Genomic_DNA"/>
</dbReference>
<gene>
    <name evidence="5" type="ORF">GIB67_011202</name>
</gene>
<name>A0A7J7M3Z1_9MAGN</name>
<comment type="caution">
    <text evidence="5">The sequence shown here is derived from an EMBL/GenBank/DDBJ whole genome shotgun (WGS) entry which is preliminary data.</text>
</comment>
<evidence type="ECO:0000313" key="5">
    <source>
        <dbReference type="EMBL" id="KAF6149593.1"/>
    </source>
</evidence>
<dbReference type="GO" id="GO:0017056">
    <property type="term" value="F:structural constituent of nuclear pore"/>
    <property type="evidence" value="ECO:0007669"/>
    <property type="project" value="InterPro"/>
</dbReference>
<dbReference type="PANTHER" id="PTHR13405">
    <property type="entry name" value="NUCLEAR PORE COMPLEX PROTEIN NUP133"/>
    <property type="match status" value="1"/>
</dbReference>
<protein>
    <submittedName>
        <fullName evidence="5">Uncharacterized protein</fullName>
    </submittedName>
</protein>